<gene>
    <name evidence="2" type="ORF">GCM10023311_10150</name>
</gene>
<comment type="caution">
    <text evidence="2">The sequence shown here is derived from an EMBL/GenBank/DDBJ whole genome shotgun (WGS) entry which is preliminary data.</text>
</comment>
<dbReference type="SUPFAM" id="SSF52821">
    <property type="entry name" value="Rhodanese/Cell cycle control phosphatase"/>
    <property type="match status" value="1"/>
</dbReference>
<organism evidence="2 3">
    <name type="scientific">Flaviramulus aquimarinus</name>
    <dbReference type="NCBI Taxonomy" id="1170456"/>
    <lineage>
        <taxon>Bacteria</taxon>
        <taxon>Pseudomonadati</taxon>
        <taxon>Bacteroidota</taxon>
        <taxon>Flavobacteriia</taxon>
        <taxon>Flavobacteriales</taxon>
        <taxon>Flavobacteriaceae</taxon>
        <taxon>Flaviramulus</taxon>
    </lineage>
</organism>
<dbReference type="PANTHER" id="PTHR43031">
    <property type="entry name" value="FAD-DEPENDENT OXIDOREDUCTASE"/>
    <property type="match status" value="1"/>
</dbReference>
<dbReference type="Pfam" id="PF00581">
    <property type="entry name" value="Rhodanese"/>
    <property type="match status" value="1"/>
</dbReference>
<dbReference type="PROSITE" id="PS50206">
    <property type="entry name" value="RHODANESE_3"/>
    <property type="match status" value="1"/>
</dbReference>
<sequence>MTSILVNLRFIMMVAVAVRGHVQVLICQKMKKLLIFTCAFISLSIQAQKSIDKLLKKHNNNNVPYITVQELAIPKNDVFILDSRELKEYQTSHLKNAIHVGYDYFKIDSIQKKIPNKGSKIVVYCSVGIRSETIANKLKKVGYTNVENLFGGIFEWKNNNFSVYNSKEIETDSIHTFSKEWSKWLKKGIKVYE</sequence>
<name>A0ABP9EXR8_9FLAO</name>
<dbReference type="NCBIfam" id="NF045521">
    <property type="entry name" value="rhoda_near_glyco"/>
    <property type="match status" value="1"/>
</dbReference>
<accession>A0ABP9EXR8</accession>
<dbReference type="InterPro" id="IPR036873">
    <property type="entry name" value="Rhodanese-like_dom_sf"/>
</dbReference>
<dbReference type="PANTHER" id="PTHR43031:SF16">
    <property type="entry name" value="OXIDOREDUCTASE"/>
    <property type="match status" value="1"/>
</dbReference>
<dbReference type="Gene3D" id="3.40.250.10">
    <property type="entry name" value="Rhodanese-like domain"/>
    <property type="match status" value="1"/>
</dbReference>
<keyword evidence="3" id="KW-1185">Reference proteome</keyword>
<protein>
    <recommendedName>
        <fullName evidence="1">Rhodanese domain-containing protein</fullName>
    </recommendedName>
</protein>
<evidence type="ECO:0000313" key="3">
    <source>
        <dbReference type="Proteomes" id="UP001500433"/>
    </source>
</evidence>
<dbReference type="InterPro" id="IPR050229">
    <property type="entry name" value="GlpE_sulfurtransferase"/>
</dbReference>
<reference evidence="3" key="1">
    <citation type="journal article" date="2019" name="Int. J. Syst. Evol. Microbiol.">
        <title>The Global Catalogue of Microorganisms (GCM) 10K type strain sequencing project: providing services to taxonomists for standard genome sequencing and annotation.</title>
        <authorList>
            <consortium name="The Broad Institute Genomics Platform"/>
            <consortium name="The Broad Institute Genome Sequencing Center for Infectious Disease"/>
            <person name="Wu L."/>
            <person name="Ma J."/>
        </authorList>
    </citation>
    <scope>NUCLEOTIDE SEQUENCE [LARGE SCALE GENOMIC DNA]</scope>
    <source>
        <strain evidence="3">JCM 18274</strain>
    </source>
</reference>
<feature type="domain" description="Rhodanese" evidence="1">
    <location>
        <begin position="74"/>
        <end position="165"/>
    </location>
</feature>
<dbReference type="Proteomes" id="UP001500433">
    <property type="component" value="Unassembled WGS sequence"/>
</dbReference>
<evidence type="ECO:0000313" key="2">
    <source>
        <dbReference type="EMBL" id="GAA4888246.1"/>
    </source>
</evidence>
<dbReference type="SMART" id="SM00450">
    <property type="entry name" value="RHOD"/>
    <property type="match status" value="1"/>
</dbReference>
<evidence type="ECO:0000259" key="1">
    <source>
        <dbReference type="PROSITE" id="PS50206"/>
    </source>
</evidence>
<dbReference type="InterPro" id="IPR001763">
    <property type="entry name" value="Rhodanese-like_dom"/>
</dbReference>
<dbReference type="EMBL" id="BAABJH010000001">
    <property type="protein sequence ID" value="GAA4888246.1"/>
    <property type="molecule type" value="Genomic_DNA"/>
</dbReference>
<dbReference type="CDD" id="cd00158">
    <property type="entry name" value="RHOD"/>
    <property type="match status" value="1"/>
</dbReference>
<proteinExistence type="predicted"/>